<accession>A0A6A6N6L4</accession>
<dbReference type="Gene3D" id="3.40.50.2000">
    <property type="entry name" value="Glycogen Phosphorylase B"/>
    <property type="match status" value="1"/>
</dbReference>
<keyword evidence="2" id="KW-1185">Reference proteome</keyword>
<dbReference type="EMBL" id="JAAGAX010000003">
    <property type="protein sequence ID" value="KAF2321087.1"/>
    <property type="molecule type" value="Genomic_DNA"/>
</dbReference>
<comment type="caution">
    <text evidence="1">The sequence shown here is derived from an EMBL/GenBank/DDBJ whole genome shotgun (WGS) entry which is preliminary data.</text>
</comment>
<evidence type="ECO:0000313" key="2">
    <source>
        <dbReference type="Proteomes" id="UP000467840"/>
    </source>
</evidence>
<gene>
    <name evidence="1" type="ORF">GH714_033761</name>
</gene>
<reference evidence="1 2" key="1">
    <citation type="journal article" date="2020" name="Mol. Plant">
        <title>The Chromosome-Based Rubber Tree Genome Provides New Insights into Spurge Genome Evolution and Rubber Biosynthesis.</title>
        <authorList>
            <person name="Liu J."/>
            <person name="Shi C."/>
            <person name="Shi C.C."/>
            <person name="Li W."/>
            <person name="Zhang Q.J."/>
            <person name="Zhang Y."/>
            <person name="Li K."/>
            <person name="Lu H.F."/>
            <person name="Shi C."/>
            <person name="Zhu S.T."/>
            <person name="Xiao Z.Y."/>
            <person name="Nan H."/>
            <person name="Yue Y."/>
            <person name="Zhu X.G."/>
            <person name="Wu Y."/>
            <person name="Hong X.N."/>
            <person name="Fan G.Y."/>
            <person name="Tong Y."/>
            <person name="Zhang D."/>
            <person name="Mao C.L."/>
            <person name="Liu Y.L."/>
            <person name="Hao S.J."/>
            <person name="Liu W.Q."/>
            <person name="Lv M.Q."/>
            <person name="Zhang H.B."/>
            <person name="Liu Y."/>
            <person name="Hu-Tang G.R."/>
            <person name="Wang J.P."/>
            <person name="Wang J.H."/>
            <person name="Sun Y.H."/>
            <person name="Ni S.B."/>
            <person name="Chen W.B."/>
            <person name="Zhang X.C."/>
            <person name="Jiao Y.N."/>
            <person name="Eichler E.E."/>
            <person name="Li G.H."/>
            <person name="Liu X."/>
            <person name="Gao L.Z."/>
        </authorList>
    </citation>
    <scope>NUCLEOTIDE SEQUENCE [LARGE SCALE GENOMIC DNA]</scope>
    <source>
        <strain evidence="2">cv. GT1</strain>
        <tissue evidence="1">Leaf</tissue>
    </source>
</reference>
<dbReference type="AlphaFoldDB" id="A0A6A6N6L4"/>
<dbReference type="Proteomes" id="UP000467840">
    <property type="component" value="Chromosome 10"/>
</dbReference>
<sequence length="80" mass="9128">MPPDCLVADMLFPWAIDAAAKFGILRQANGDMACVFRAFYNEKLVTEVLKIGIGVGIKEWIRFYRDHVERKVIEKAITQV</sequence>
<proteinExistence type="predicted"/>
<protein>
    <submittedName>
        <fullName evidence="1">Uncharacterized protein</fullName>
    </submittedName>
</protein>
<name>A0A6A6N6L4_HEVBR</name>
<organism evidence="1 2">
    <name type="scientific">Hevea brasiliensis</name>
    <name type="common">Para rubber tree</name>
    <name type="synonym">Siphonia brasiliensis</name>
    <dbReference type="NCBI Taxonomy" id="3981"/>
    <lineage>
        <taxon>Eukaryota</taxon>
        <taxon>Viridiplantae</taxon>
        <taxon>Streptophyta</taxon>
        <taxon>Embryophyta</taxon>
        <taxon>Tracheophyta</taxon>
        <taxon>Spermatophyta</taxon>
        <taxon>Magnoliopsida</taxon>
        <taxon>eudicotyledons</taxon>
        <taxon>Gunneridae</taxon>
        <taxon>Pentapetalae</taxon>
        <taxon>rosids</taxon>
        <taxon>fabids</taxon>
        <taxon>Malpighiales</taxon>
        <taxon>Euphorbiaceae</taxon>
        <taxon>Crotonoideae</taxon>
        <taxon>Micrandreae</taxon>
        <taxon>Hevea</taxon>
    </lineage>
</organism>
<evidence type="ECO:0000313" key="1">
    <source>
        <dbReference type="EMBL" id="KAF2321087.1"/>
    </source>
</evidence>